<keyword evidence="2" id="KW-0597">Phosphoprotein</keyword>
<evidence type="ECO:0000256" key="6">
    <source>
        <dbReference type="ARBA" id="ARBA00022840"/>
    </source>
</evidence>
<dbReference type="PANTHER" id="PTHR24416">
    <property type="entry name" value="TYROSINE-PROTEIN KINASE RECEPTOR"/>
    <property type="match status" value="1"/>
</dbReference>
<evidence type="ECO:0000256" key="2">
    <source>
        <dbReference type="ARBA" id="ARBA00022553"/>
    </source>
</evidence>
<dbReference type="GO" id="GO:0007169">
    <property type="term" value="P:cell surface receptor protein tyrosine kinase signaling pathway"/>
    <property type="evidence" value="ECO:0007669"/>
    <property type="project" value="TreeGrafter"/>
</dbReference>
<evidence type="ECO:0000313" key="12">
    <source>
        <dbReference type="Proteomes" id="UP001165740"/>
    </source>
</evidence>
<dbReference type="InterPro" id="IPR001245">
    <property type="entry name" value="Ser-Thr/Tyr_kinase_cat_dom"/>
</dbReference>
<evidence type="ECO:0000256" key="1">
    <source>
        <dbReference type="ARBA" id="ARBA00004167"/>
    </source>
</evidence>
<dbReference type="InterPro" id="IPR017441">
    <property type="entry name" value="Protein_kinase_ATP_BS"/>
</dbReference>
<feature type="signal peptide" evidence="10">
    <location>
        <begin position="1"/>
        <end position="26"/>
    </location>
</feature>
<dbReference type="PROSITE" id="PS00109">
    <property type="entry name" value="PROTEIN_KINASE_TYR"/>
    <property type="match status" value="1"/>
</dbReference>
<dbReference type="PROSITE" id="PS50011">
    <property type="entry name" value="PROTEIN_KINASE_DOM"/>
    <property type="match status" value="1"/>
</dbReference>
<dbReference type="InterPro" id="IPR000719">
    <property type="entry name" value="Prot_kinase_dom"/>
</dbReference>
<dbReference type="GeneID" id="106055125"/>
<dbReference type="PROSITE" id="PS00107">
    <property type="entry name" value="PROTEIN_KINASE_ATP"/>
    <property type="match status" value="1"/>
</dbReference>
<proteinExistence type="predicted"/>
<dbReference type="Gene3D" id="3.30.200.20">
    <property type="entry name" value="Phosphorylase Kinase, domain 1"/>
    <property type="match status" value="1"/>
</dbReference>
<name>A0A9W2YSP4_BIOGL</name>
<evidence type="ECO:0000256" key="5">
    <source>
        <dbReference type="ARBA" id="ARBA00022777"/>
    </source>
</evidence>
<dbReference type="InterPro" id="IPR020635">
    <property type="entry name" value="Tyr_kinase_cat_dom"/>
</dbReference>
<dbReference type="PANTHER" id="PTHR24416:SF611">
    <property type="entry name" value="TYROSINE-PROTEIN KINASE TRANSMEMBRANE RECEPTOR ROR"/>
    <property type="match status" value="1"/>
</dbReference>
<protein>
    <submittedName>
        <fullName evidence="13">Tyrosine kinase receptor Cad96Ca-like</fullName>
    </submittedName>
</protein>
<feature type="chain" id="PRO_5040758784" evidence="10">
    <location>
        <begin position="27"/>
        <end position="570"/>
    </location>
</feature>
<organism evidence="12 13">
    <name type="scientific">Biomphalaria glabrata</name>
    <name type="common">Bloodfluke planorb</name>
    <name type="synonym">Freshwater snail</name>
    <dbReference type="NCBI Taxonomy" id="6526"/>
    <lineage>
        <taxon>Eukaryota</taxon>
        <taxon>Metazoa</taxon>
        <taxon>Spiralia</taxon>
        <taxon>Lophotrochozoa</taxon>
        <taxon>Mollusca</taxon>
        <taxon>Gastropoda</taxon>
        <taxon>Heterobranchia</taxon>
        <taxon>Euthyneura</taxon>
        <taxon>Panpulmonata</taxon>
        <taxon>Hygrophila</taxon>
        <taxon>Lymnaeoidea</taxon>
        <taxon>Planorbidae</taxon>
        <taxon>Biomphalaria</taxon>
    </lineage>
</organism>
<gene>
    <name evidence="13" type="primary">LOC106055125</name>
</gene>
<evidence type="ECO:0000256" key="10">
    <source>
        <dbReference type="SAM" id="SignalP"/>
    </source>
</evidence>
<dbReference type="SMART" id="SM00219">
    <property type="entry name" value="TyrKc"/>
    <property type="match status" value="1"/>
</dbReference>
<keyword evidence="4 9" id="KW-0547">Nucleotide-binding</keyword>
<dbReference type="FunFam" id="1.10.510.10:FF:000554">
    <property type="entry name" value="Predicted protein"/>
    <property type="match status" value="1"/>
</dbReference>
<dbReference type="Proteomes" id="UP001165740">
    <property type="component" value="Chromosome 14"/>
</dbReference>
<evidence type="ECO:0000259" key="11">
    <source>
        <dbReference type="PROSITE" id="PS50011"/>
    </source>
</evidence>
<sequence>MNVIMTIGWTWWTLSVVVSILSPSTAQPSNVTNFCNVTWNPNYTLQCMSSRQIDLLGVKEVYWLKHSNDCSCPNFTKNSTWPSNFLDISNDIIPLSNTSKGNPNISYSNCSTTYNHSCSNFTILFNYTCTLTYENGSSMNVTCHFMPNTLQLNILKKQIPKHLFNMTRALALGLYLFKKRRKMSERHRQVMSTHPALPPGHHPSVTIFTNWKNTDQKPNPLEEIPRKKIVFLQTIGKGMFGTVAKADVLNINNVKGSGAKRWTTAAIKMTLIADRVHEDAKADFLAELTLMKSIPPHPNIIKMYGSCTAHDPYLMILEFACHGDLKKYLQDQRMERNYANAAFSAYGVRPVTDATTPQLPLGVINQGYTESVNERYVTMSKGGLLTSRTLLSFALQIGHGLEHLADTKIVHRDVAARNILLFEHNVVKISDFGLARRVGQGDVYERTRKGLLPVRWMSPESLFYNQYSQASDVWSYGVFLWELVTLGSTPYPGLDTNQVLDKIKDGELLTCPPHTSDVINDLMLSCWTSDFSKRPTFSEVCAKLDKLLEAQVEYVDLDQMDDHEYSTLND</sequence>
<dbReference type="OrthoDB" id="28230at2759"/>
<keyword evidence="5" id="KW-0418">Kinase</keyword>
<comment type="subcellular location">
    <subcellularLocation>
        <location evidence="1">Membrane</location>
        <topology evidence="1">Single-pass membrane protein</topology>
    </subcellularLocation>
</comment>
<accession>A0A9W2YSP4</accession>
<comment type="catalytic activity">
    <reaction evidence="8">
        <text>L-tyrosyl-[protein] + ATP = O-phospho-L-tyrosyl-[protein] + ADP + H(+)</text>
        <dbReference type="Rhea" id="RHEA:10596"/>
        <dbReference type="Rhea" id="RHEA-COMP:10136"/>
        <dbReference type="Rhea" id="RHEA-COMP:20101"/>
        <dbReference type="ChEBI" id="CHEBI:15378"/>
        <dbReference type="ChEBI" id="CHEBI:30616"/>
        <dbReference type="ChEBI" id="CHEBI:46858"/>
        <dbReference type="ChEBI" id="CHEBI:61978"/>
        <dbReference type="ChEBI" id="CHEBI:456216"/>
        <dbReference type="EC" id="2.7.10.1"/>
    </reaction>
</comment>
<evidence type="ECO:0000256" key="4">
    <source>
        <dbReference type="ARBA" id="ARBA00022741"/>
    </source>
</evidence>
<dbReference type="CDD" id="cd00192">
    <property type="entry name" value="PTKc"/>
    <property type="match status" value="1"/>
</dbReference>
<dbReference type="GO" id="GO:0005524">
    <property type="term" value="F:ATP binding"/>
    <property type="evidence" value="ECO:0007669"/>
    <property type="project" value="UniProtKB-UniRule"/>
</dbReference>
<dbReference type="SUPFAM" id="SSF56112">
    <property type="entry name" value="Protein kinase-like (PK-like)"/>
    <property type="match status" value="1"/>
</dbReference>
<dbReference type="InterPro" id="IPR008266">
    <property type="entry name" value="Tyr_kinase_AS"/>
</dbReference>
<keyword evidence="10" id="KW-0732">Signal</keyword>
<reference evidence="13" key="1">
    <citation type="submission" date="2025-08" db="UniProtKB">
        <authorList>
            <consortium name="RefSeq"/>
        </authorList>
    </citation>
    <scope>IDENTIFICATION</scope>
</reference>
<dbReference type="GO" id="GO:0005886">
    <property type="term" value="C:plasma membrane"/>
    <property type="evidence" value="ECO:0007669"/>
    <property type="project" value="TreeGrafter"/>
</dbReference>
<keyword evidence="6 9" id="KW-0067">ATP-binding</keyword>
<keyword evidence="3" id="KW-0808">Transferase</keyword>
<dbReference type="RefSeq" id="XP_055865640.1">
    <property type="nucleotide sequence ID" value="XM_056009665.1"/>
</dbReference>
<feature type="domain" description="Protein kinase" evidence="11">
    <location>
        <begin position="229"/>
        <end position="548"/>
    </location>
</feature>
<evidence type="ECO:0000256" key="9">
    <source>
        <dbReference type="PROSITE-ProRule" id="PRU10141"/>
    </source>
</evidence>
<evidence type="ECO:0000256" key="8">
    <source>
        <dbReference type="ARBA" id="ARBA00051243"/>
    </source>
</evidence>
<evidence type="ECO:0000256" key="7">
    <source>
        <dbReference type="ARBA" id="ARBA00023137"/>
    </source>
</evidence>
<evidence type="ECO:0000313" key="13">
    <source>
        <dbReference type="RefSeq" id="XP_055865640.1"/>
    </source>
</evidence>
<keyword evidence="12" id="KW-1185">Reference proteome</keyword>
<feature type="binding site" evidence="9">
    <location>
        <position position="268"/>
    </location>
    <ligand>
        <name>ATP</name>
        <dbReference type="ChEBI" id="CHEBI:30616"/>
    </ligand>
</feature>
<dbReference type="GO" id="GO:0043235">
    <property type="term" value="C:receptor complex"/>
    <property type="evidence" value="ECO:0007669"/>
    <property type="project" value="TreeGrafter"/>
</dbReference>
<dbReference type="GO" id="GO:0004714">
    <property type="term" value="F:transmembrane receptor protein tyrosine kinase activity"/>
    <property type="evidence" value="ECO:0007669"/>
    <property type="project" value="UniProtKB-EC"/>
</dbReference>
<dbReference type="Pfam" id="PF07714">
    <property type="entry name" value="PK_Tyr_Ser-Thr"/>
    <property type="match status" value="1"/>
</dbReference>
<dbReference type="Gene3D" id="1.10.510.10">
    <property type="entry name" value="Transferase(Phosphotransferase) domain 1"/>
    <property type="match status" value="1"/>
</dbReference>
<evidence type="ECO:0000256" key="3">
    <source>
        <dbReference type="ARBA" id="ARBA00022679"/>
    </source>
</evidence>
<dbReference type="InterPro" id="IPR050122">
    <property type="entry name" value="RTK"/>
</dbReference>
<dbReference type="InterPro" id="IPR011009">
    <property type="entry name" value="Kinase-like_dom_sf"/>
</dbReference>
<dbReference type="AlphaFoldDB" id="A0A9W2YSP4"/>
<keyword evidence="7" id="KW-0829">Tyrosine-protein kinase</keyword>